<dbReference type="InterPro" id="IPR007518">
    <property type="entry name" value="MINDY"/>
</dbReference>
<protein>
    <recommendedName>
        <fullName evidence="2">MINDY deubiquitinase domain-containing protein</fullName>
    </recommendedName>
</protein>
<feature type="compositionally biased region" description="Basic and acidic residues" evidence="1">
    <location>
        <begin position="289"/>
        <end position="306"/>
    </location>
</feature>
<dbReference type="Proteomes" id="UP001623330">
    <property type="component" value="Unassembled WGS sequence"/>
</dbReference>
<evidence type="ECO:0000259" key="2">
    <source>
        <dbReference type="Pfam" id="PF04424"/>
    </source>
</evidence>
<feature type="domain" description="MINDY deubiquitinase" evidence="2">
    <location>
        <begin position="2"/>
        <end position="257"/>
    </location>
</feature>
<organism evidence="3 4">
    <name type="scientific">Nakaseomyces bracarensis</name>
    <dbReference type="NCBI Taxonomy" id="273131"/>
    <lineage>
        <taxon>Eukaryota</taxon>
        <taxon>Fungi</taxon>
        <taxon>Dikarya</taxon>
        <taxon>Ascomycota</taxon>
        <taxon>Saccharomycotina</taxon>
        <taxon>Saccharomycetes</taxon>
        <taxon>Saccharomycetales</taxon>
        <taxon>Saccharomycetaceae</taxon>
        <taxon>Nakaseomyces</taxon>
    </lineage>
</organism>
<evidence type="ECO:0000256" key="1">
    <source>
        <dbReference type="SAM" id="MobiDB-lite"/>
    </source>
</evidence>
<feature type="compositionally biased region" description="Low complexity" evidence="1">
    <location>
        <begin position="320"/>
        <end position="331"/>
    </location>
</feature>
<name>A0ABR4NW18_9SACH</name>
<dbReference type="PANTHER" id="PTHR18063:SF6">
    <property type="entry name" value="UBIQUITIN CARBOXYL-TERMINAL HYDROLASE"/>
    <property type="match status" value="1"/>
</dbReference>
<evidence type="ECO:0000313" key="3">
    <source>
        <dbReference type="EMBL" id="KAL3232817.1"/>
    </source>
</evidence>
<dbReference type="EMBL" id="JBEVYD010000005">
    <property type="protein sequence ID" value="KAL3232817.1"/>
    <property type="molecule type" value="Genomic_DNA"/>
</dbReference>
<evidence type="ECO:0000313" key="4">
    <source>
        <dbReference type="Proteomes" id="UP001623330"/>
    </source>
</evidence>
<dbReference type="InterPro" id="IPR033979">
    <property type="entry name" value="MINDY_domain"/>
</dbReference>
<proteinExistence type="predicted"/>
<sequence length="370" mass="41853">MDFDTKLVTYNGEEHRVLLQNENGPCALVALCNVLLLDPSCASNSSELIKLLQNTRSQVSLDDILTVLANIAISNANGDTEDESLSHILSILPQLHTGLNINPQFDGTFEDTMEMSLFKLFKINILHGWVSPKKDINKYTYEGSQQLLTQVVDIQESNGTGDEENRQILEEAEMIQLFLQQSLTQLTDEGLTHIKSILENGNFAVLFRNDHFSTITKYDGRLYALVTDLGFKSCKEIIWECIGSLDGSDDTFYTCDFNATKLDESTYDEMNSIEKEIEHAQMTEDEKLARQLQREEEKKKTSDRSNRQHKKPRRKKEKVGNNQTKGNTQKNNLKESSNIASGHGRVHTSVSERKSTTKSNKESKSDCSIM</sequence>
<reference evidence="3 4" key="1">
    <citation type="submission" date="2024-05" db="EMBL/GenBank/DDBJ databases">
        <title>Long read based assembly of the Candida bracarensis genome reveals expanded adhesin content.</title>
        <authorList>
            <person name="Marcet-Houben M."/>
            <person name="Ksiezopolska E."/>
            <person name="Gabaldon T."/>
        </authorList>
    </citation>
    <scope>NUCLEOTIDE SEQUENCE [LARGE SCALE GENOMIC DNA]</scope>
    <source>
        <strain evidence="3 4">CBM6</strain>
    </source>
</reference>
<keyword evidence="4" id="KW-1185">Reference proteome</keyword>
<comment type="caution">
    <text evidence="3">The sequence shown here is derived from an EMBL/GenBank/DDBJ whole genome shotgun (WGS) entry which is preliminary data.</text>
</comment>
<feature type="compositionally biased region" description="Basic and acidic residues" evidence="1">
    <location>
        <begin position="350"/>
        <end position="370"/>
    </location>
</feature>
<dbReference type="Pfam" id="PF04424">
    <property type="entry name" value="MINDY_DUB"/>
    <property type="match status" value="1"/>
</dbReference>
<feature type="compositionally biased region" description="Basic residues" evidence="1">
    <location>
        <begin position="307"/>
        <end position="317"/>
    </location>
</feature>
<gene>
    <name evidence="3" type="ORF">RNJ44_04733</name>
</gene>
<dbReference type="PANTHER" id="PTHR18063">
    <property type="entry name" value="NF-E2 INDUCIBLE PROTEIN"/>
    <property type="match status" value="1"/>
</dbReference>
<accession>A0ABR4NW18</accession>
<feature type="region of interest" description="Disordered" evidence="1">
    <location>
        <begin position="289"/>
        <end position="370"/>
    </location>
</feature>